<gene>
    <name evidence="1" type="ORF">SAMN05444484_103181</name>
</gene>
<dbReference type="EMBL" id="FRBT01000003">
    <property type="protein sequence ID" value="SHL97842.1"/>
    <property type="molecule type" value="Genomic_DNA"/>
</dbReference>
<evidence type="ECO:0000313" key="2">
    <source>
        <dbReference type="Proteomes" id="UP000184028"/>
    </source>
</evidence>
<sequence length="112" mass="12191">MKRIVKNYLYKYQTGLTKLIIIIMENLNFIDPLLHGITPKPASKLSVKNLVCAGVSSLLIGAVLKKTGQHKTAAIVGSLAVPLLATACYKQIAKNAKAKREINDSSGIEYNH</sequence>
<organism evidence="1 2">
    <name type="scientific">Flavobacterium chilense</name>
    <dbReference type="NCBI Taxonomy" id="946677"/>
    <lineage>
        <taxon>Bacteria</taxon>
        <taxon>Pseudomonadati</taxon>
        <taxon>Bacteroidota</taxon>
        <taxon>Flavobacteriia</taxon>
        <taxon>Flavobacteriales</taxon>
        <taxon>Flavobacteriaceae</taxon>
        <taxon>Flavobacterium</taxon>
    </lineage>
</organism>
<dbReference type="Proteomes" id="UP000184028">
    <property type="component" value="Unassembled WGS sequence"/>
</dbReference>
<reference evidence="2" key="1">
    <citation type="submission" date="2016-11" db="EMBL/GenBank/DDBJ databases">
        <authorList>
            <person name="Varghese N."/>
            <person name="Submissions S."/>
        </authorList>
    </citation>
    <scope>NUCLEOTIDE SEQUENCE [LARGE SCALE GENOMIC DNA]</scope>
    <source>
        <strain evidence="2">DSM 24724</strain>
    </source>
</reference>
<dbReference type="STRING" id="946677.SAMN05444484_103181"/>
<protein>
    <recommendedName>
        <fullName evidence="3">PrgI family protein</fullName>
    </recommendedName>
</protein>
<accession>A0A1M7F172</accession>
<evidence type="ECO:0000313" key="1">
    <source>
        <dbReference type="EMBL" id="SHL97842.1"/>
    </source>
</evidence>
<evidence type="ECO:0008006" key="3">
    <source>
        <dbReference type="Google" id="ProtNLM"/>
    </source>
</evidence>
<proteinExistence type="predicted"/>
<name>A0A1M7F172_9FLAO</name>
<keyword evidence="2" id="KW-1185">Reference proteome</keyword>
<dbReference type="AlphaFoldDB" id="A0A1M7F172"/>